<evidence type="ECO:0000256" key="1">
    <source>
        <dbReference type="SAM" id="MobiDB-lite"/>
    </source>
</evidence>
<proteinExistence type="predicted"/>
<name>A0ABY3WHX5_9ACTN</name>
<accession>A0ABY3WHX5</accession>
<gene>
    <name evidence="2" type="ORF">J4032_12200</name>
</gene>
<evidence type="ECO:0000313" key="2">
    <source>
        <dbReference type="EMBL" id="UNM12196.1"/>
    </source>
</evidence>
<dbReference type="EMBL" id="CP071872">
    <property type="protein sequence ID" value="UNM12196.1"/>
    <property type="molecule type" value="Genomic_DNA"/>
</dbReference>
<sequence length="76" mass="8306">MDDLESAPQPRTARARLARTADMEELETEAATLEAKLSALTAPNPLAGILPDDTGADLIAWWRRPMSRSSVPWSLC</sequence>
<evidence type="ECO:0000313" key="3">
    <source>
        <dbReference type="Proteomes" id="UP000828924"/>
    </source>
</evidence>
<dbReference type="RefSeq" id="WP_242330797.1">
    <property type="nucleotide sequence ID" value="NZ_CP071872.1"/>
</dbReference>
<dbReference type="Proteomes" id="UP000828924">
    <property type="component" value="Chromosome"/>
</dbReference>
<keyword evidence="3" id="KW-1185">Reference proteome</keyword>
<protein>
    <submittedName>
        <fullName evidence="2">Uncharacterized protein</fullName>
    </submittedName>
</protein>
<organism evidence="2 3">
    <name type="scientific">Streptomyces formicae</name>
    <dbReference type="NCBI Taxonomy" id="1616117"/>
    <lineage>
        <taxon>Bacteria</taxon>
        <taxon>Bacillati</taxon>
        <taxon>Actinomycetota</taxon>
        <taxon>Actinomycetes</taxon>
        <taxon>Kitasatosporales</taxon>
        <taxon>Streptomycetaceae</taxon>
        <taxon>Streptomyces</taxon>
    </lineage>
</organism>
<reference evidence="2 3" key="1">
    <citation type="submission" date="2021-03" db="EMBL/GenBank/DDBJ databases">
        <title>Complete genome of Streptomyces formicae strain 1H-GS9 (DSM 100524).</title>
        <authorList>
            <person name="Atanasov K.E."/>
            <person name="Altabella T."/>
            <person name="Ferrer A."/>
        </authorList>
    </citation>
    <scope>NUCLEOTIDE SEQUENCE [LARGE SCALE GENOMIC DNA]</scope>
    <source>
        <strain evidence="2 3">1H-GS9</strain>
    </source>
</reference>
<feature type="region of interest" description="Disordered" evidence="1">
    <location>
        <begin position="1"/>
        <end position="27"/>
    </location>
</feature>